<dbReference type="Proteomes" id="UP001500791">
    <property type="component" value="Unassembled WGS sequence"/>
</dbReference>
<gene>
    <name evidence="2" type="ORF">GCM10009093_01600</name>
</gene>
<comment type="caution">
    <text evidence="2">The sequence shown here is derived from an EMBL/GenBank/DDBJ whole genome shotgun (WGS) entry which is preliminary data.</text>
</comment>
<organism evidence="2 3">
    <name type="scientific">Brevundimonas terrae</name>
    <dbReference type="NCBI Taxonomy" id="363631"/>
    <lineage>
        <taxon>Bacteria</taxon>
        <taxon>Pseudomonadati</taxon>
        <taxon>Pseudomonadota</taxon>
        <taxon>Alphaproteobacteria</taxon>
        <taxon>Caulobacterales</taxon>
        <taxon>Caulobacteraceae</taxon>
        <taxon>Brevundimonas</taxon>
    </lineage>
</organism>
<sequence>MSQHPQADVHGDIAYLKSLAEEGRHAPVLVGPILVAAAIWFGAATAVQWLIALGRVPLSGWGVMWMWVGAGVGFAALLYVLIRKVDARSGSQTKDNVAIGAAWSACGYSIFGLWLVLMAFGLSTGNWATMSLMPAVVMIAYGAAWMITGQVVRQGWMMLTGAVCFAGAAALGWFAFTHWTYVIYLVLLICVALLPGLHLMKLAARARG</sequence>
<accession>A0ABP3HST9</accession>
<name>A0ABP3HST9_9CAUL</name>
<feature type="transmembrane region" description="Helical" evidence="1">
    <location>
        <begin position="102"/>
        <end position="121"/>
    </location>
</feature>
<feature type="transmembrane region" description="Helical" evidence="1">
    <location>
        <begin position="155"/>
        <end position="175"/>
    </location>
</feature>
<feature type="transmembrane region" description="Helical" evidence="1">
    <location>
        <begin position="181"/>
        <end position="200"/>
    </location>
</feature>
<evidence type="ECO:0000313" key="3">
    <source>
        <dbReference type="Proteomes" id="UP001500791"/>
    </source>
</evidence>
<protein>
    <recommendedName>
        <fullName evidence="4">DUF2157 domain-containing protein</fullName>
    </recommendedName>
</protein>
<feature type="transmembrane region" description="Helical" evidence="1">
    <location>
        <begin position="63"/>
        <end position="82"/>
    </location>
</feature>
<evidence type="ECO:0008006" key="4">
    <source>
        <dbReference type="Google" id="ProtNLM"/>
    </source>
</evidence>
<dbReference type="RefSeq" id="WP_167178383.1">
    <property type="nucleotide sequence ID" value="NZ_BAAAEJ010000002.1"/>
</dbReference>
<keyword evidence="1" id="KW-0472">Membrane</keyword>
<dbReference type="EMBL" id="BAAAEJ010000002">
    <property type="protein sequence ID" value="GAA0378181.1"/>
    <property type="molecule type" value="Genomic_DNA"/>
</dbReference>
<keyword evidence="1" id="KW-1133">Transmembrane helix</keyword>
<evidence type="ECO:0000256" key="1">
    <source>
        <dbReference type="SAM" id="Phobius"/>
    </source>
</evidence>
<keyword evidence="1" id="KW-0812">Transmembrane</keyword>
<keyword evidence="3" id="KW-1185">Reference proteome</keyword>
<evidence type="ECO:0000313" key="2">
    <source>
        <dbReference type="EMBL" id="GAA0378181.1"/>
    </source>
</evidence>
<reference evidence="3" key="1">
    <citation type="journal article" date="2019" name="Int. J. Syst. Evol. Microbiol.">
        <title>The Global Catalogue of Microorganisms (GCM) 10K type strain sequencing project: providing services to taxonomists for standard genome sequencing and annotation.</title>
        <authorList>
            <consortium name="The Broad Institute Genomics Platform"/>
            <consortium name="The Broad Institute Genome Sequencing Center for Infectious Disease"/>
            <person name="Wu L."/>
            <person name="Ma J."/>
        </authorList>
    </citation>
    <scope>NUCLEOTIDE SEQUENCE [LARGE SCALE GENOMIC DNA]</scope>
    <source>
        <strain evidence="3">JCM 13476</strain>
    </source>
</reference>
<proteinExistence type="predicted"/>
<feature type="transmembrane region" description="Helical" evidence="1">
    <location>
        <begin position="127"/>
        <end position="148"/>
    </location>
</feature>
<feature type="transmembrane region" description="Helical" evidence="1">
    <location>
        <begin position="26"/>
        <end position="51"/>
    </location>
</feature>